<dbReference type="OrthoDB" id="9765926at2"/>
<dbReference type="NCBIfam" id="TIGR01451">
    <property type="entry name" value="B_ant_repeat"/>
    <property type="match status" value="1"/>
</dbReference>
<accession>A0A2P6C6L2</accession>
<gene>
    <name evidence="4" type="ORF">BTO14_10885</name>
</gene>
<dbReference type="InterPro" id="IPR047589">
    <property type="entry name" value="DUF11_rpt"/>
</dbReference>
<comment type="caution">
    <text evidence="4">The sequence shown here is derived from an EMBL/GenBank/DDBJ whole genome shotgun (WGS) entry which is preliminary data.</text>
</comment>
<dbReference type="InterPro" id="IPR026444">
    <property type="entry name" value="Secre_tail"/>
</dbReference>
<evidence type="ECO:0000256" key="1">
    <source>
        <dbReference type="ARBA" id="ARBA00022729"/>
    </source>
</evidence>
<dbReference type="Pfam" id="PF01345">
    <property type="entry name" value="DUF11"/>
    <property type="match status" value="1"/>
</dbReference>
<dbReference type="Proteomes" id="UP000247345">
    <property type="component" value="Unassembled WGS sequence"/>
</dbReference>
<dbReference type="InterPro" id="IPR035234">
    <property type="entry name" value="IgGFc-bd_N"/>
</dbReference>
<dbReference type="InterPro" id="IPR028974">
    <property type="entry name" value="TSP_type-3_rpt"/>
</dbReference>
<dbReference type="NCBIfam" id="TIGR04183">
    <property type="entry name" value="Por_Secre_tail"/>
    <property type="match status" value="1"/>
</dbReference>
<evidence type="ECO:0000313" key="4">
    <source>
        <dbReference type="EMBL" id="PQJ68566.1"/>
    </source>
</evidence>
<proteinExistence type="predicted"/>
<evidence type="ECO:0000259" key="3">
    <source>
        <dbReference type="Pfam" id="PF17517"/>
    </source>
</evidence>
<sequence length="1721" mass="186330">MNILRFKKLKRAFLFIILFTFSQISYGQLSDLHFLPPLKQYGNNQAIKQQKVYLSTPETNSFDVKIYQGTNTTAIATLSLSKSTPVTYGLTNGDNNITLVSNANTGVVLKNSGLRFEAPNGEKFYVNYRGRSSAQGASITSKGRAALGKKFKWGGAPIDASHSSMTATLGIMATEDNTAITISGYNTECKFRSEGVVDGIDANSINIVLNKGESYVVEAAKEATDANIDGWIGASINSDKDIAISNGMLNFGVESNSEARDAGADQPVPEDKLGQEYVFVRGQGGATNEFVIIIGTQANTKVYVNTIVDENTIPFATIGVGEYVKIPASKYTGTSVGKNMFVKSNKNVYAYQVLSGSSFTKTVSLNFVAPVSCLLPDTMDFIYNITDLSGISVTGGIFIIASTTTNNADIIVKDNNKKIDLASEEAVSGNSAWKTFYIANLKGNVSVESTGPIAVGFTGQSKNIGVAGYFSGFDTVPVTELAITGGGCLPNAAIEVVNKDFETYQWYDNGALVQGATSPSYTPTTSGDYYVSVSKGGCTYNSQPISAYYCNPDIVVNKTSDKTEVIEGGTITFKITVESKGLGPVTNVNISDVIPSGLTISSAEASTGSWSAPNWTVGTLTSGQIETITIKTIVDPMTGITASTELTNTATNSQDQVDSNITTDTPSVSFNTLRDYDGDGVADIYDIDDDNDGVLDTVEGNDDIDNDGIPNLLDLDSDGDGCPDTIEARIPAALENTGVTNGNGTNNTITNTTNAVINITNNPVGSNGLANSLELNDTDATSINYTSTYNTYALNSTVNVCGVAMITQVYQTENERWIEITNTDTTNIVAPNAAIITLFKNTNGDQTGKAPTAYTSNTNTINPGESILISAGSVTNKLSSAVEIVNTNVTNFAGENDIIALTRTSNNTAWETRIDVLETIKDSTSYVRIDEILEPNITTDTTEWVAFINDNIITYSDLENEDNVERHTHDPLLSEIATANNNANIKPGLHNFGLTNRTSSDWSNGYPDRSRNVQISETYSFSEKLSARKFEVKNGSIFSITDNLLVVTNNINIDSATDEIRLVSSDDTNKAQLIQTHEGDKLVTGLGKILIDQNSNVPSKYRYNYMSSPVNTVGSNSFTLENVLKDGTTPTSTTSTIKDINFVTGYDGSATSPISIAEYWVYTYSNASGRSNWSHKYKNRTISQTDGFTIKGTGTAQNYTFTGTPKDGDLSTTIGAQQSYLLGNPYASTMSAKKFIEDNKNTITGNIYFWEHDGEESTEAKNQGHNYGGYIGGYAIRNSAMGIAANQVSTNNGATRTNSVIEAETGTLSNGAEIYTDDEMSGVLLNGYNQKVAFTSGVNADSLFINYKTNQSLFLNIKINGVDHPTYLNTVPGNYANVFIVTDIKVSDEIEFIYPDETSKIKIYINEITLTGDGANDAAPSLGNGDYKIPGAYIPIGQGFFVTANENGGTINFNNSQREYITEGAESVFFKSSNKKAKTTDFTNTLPIIKLGMDYKNNNELSLHRQIGISFKNGNSFEFETGYDAPIYDAGTTDIYWKFPSNDNKYAITGVQSITEDLEIPLEITLKNTGTITIGIDEWNAIDRNIYLIDRVTETSYLLNNAKIALTLVKGTYSERFYLGFKNIKPEIEATLDTKDSVILDTNISVYLDNNTQELVINNNSNLQIENVKLFNLTGQQVNKWTDFETATAESRLKIKNLSKTVYIVNIATEKGIVSKKVILE</sequence>
<reference evidence="4 5" key="1">
    <citation type="submission" date="2016-12" db="EMBL/GenBank/DDBJ databases">
        <title>Trade-off between light-utilization and light-protection in marine flavobacteria.</title>
        <authorList>
            <person name="Kumagai Y."/>
            <person name="Yoshizawa S."/>
            <person name="Kogure K."/>
            <person name="Iwasaki W."/>
        </authorList>
    </citation>
    <scope>NUCLEOTIDE SEQUENCE [LARGE SCALE GENOMIC DNA]</scope>
    <source>
        <strain evidence="4 5">KCTC 12100</strain>
    </source>
</reference>
<feature type="domain" description="IgGFc-binding protein N-terminal" evidence="3">
    <location>
        <begin position="138"/>
        <end position="459"/>
    </location>
</feature>
<evidence type="ECO:0000259" key="2">
    <source>
        <dbReference type="Pfam" id="PF01345"/>
    </source>
</evidence>
<name>A0A2P6C6L2_9FLAO</name>
<keyword evidence="1" id="KW-0732">Signal</keyword>
<dbReference type="GO" id="GO:0005509">
    <property type="term" value="F:calcium ion binding"/>
    <property type="evidence" value="ECO:0007669"/>
    <property type="project" value="InterPro"/>
</dbReference>
<protein>
    <recommendedName>
        <fullName evidence="6">DUF11 domain-containing protein</fullName>
    </recommendedName>
</protein>
<organism evidence="4 5">
    <name type="scientific">Polaribacter butkevichii</name>
    <dbReference type="NCBI Taxonomy" id="218490"/>
    <lineage>
        <taxon>Bacteria</taxon>
        <taxon>Pseudomonadati</taxon>
        <taxon>Bacteroidota</taxon>
        <taxon>Flavobacteriia</taxon>
        <taxon>Flavobacteriales</taxon>
        <taxon>Flavobacteriaceae</taxon>
    </lineage>
</organism>
<dbReference type="EMBL" id="MSCK01000002">
    <property type="protein sequence ID" value="PQJ68566.1"/>
    <property type="molecule type" value="Genomic_DNA"/>
</dbReference>
<feature type="domain" description="DUF11" evidence="2">
    <location>
        <begin position="553"/>
        <end position="669"/>
    </location>
</feature>
<evidence type="ECO:0000313" key="5">
    <source>
        <dbReference type="Proteomes" id="UP000247345"/>
    </source>
</evidence>
<dbReference type="InterPro" id="IPR001434">
    <property type="entry name" value="OmcB-like_DUF11"/>
</dbReference>
<dbReference type="SUPFAM" id="SSF103647">
    <property type="entry name" value="TSP type-3 repeat"/>
    <property type="match status" value="1"/>
</dbReference>
<dbReference type="Pfam" id="PF17517">
    <property type="entry name" value="IgGFc_binding"/>
    <property type="match status" value="1"/>
</dbReference>
<evidence type="ECO:0008006" key="6">
    <source>
        <dbReference type="Google" id="ProtNLM"/>
    </source>
</evidence>
<keyword evidence="5" id="KW-1185">Reference proteome</keyword>
<dbReference type="RefSeq" id="WP_105049504.1">
    <property type="nucleotide sequence ID" value="NZ_CP150661.1"/>
</dbReference>